<dbReference type="Pfam" id="PF01636">
    <property type="entry name" value="APH"/>
    <property type="match status" value="1"/>
</dbReference>
<dbReference type="AlphaFoldDB" id="A0A1I2GAM0"/>
<reference evidence="2 3" key="1">
    <citation type="submission" date="2016-10" db="EMBL/GenBank/DDBJ databases">
        <authorList>
            <person name="de Groot N.N."/>
        </authorList>
    </citation>
    <scope>NUCLEOTIDE SEQUENCE [LARGE SCALE GENOMIC DNA]</scope>
    <source>
        <strain evidence="2 3">DSM 43019</strain>
    </source>
</reference>
<dbReference type="InterPro" id="IPR011009">
    <property type="entry name" value="Kinase-like_dom_sf"/>
</dbReference>
<dbReference type="EMBL" id="FONV01000006">
    <property type="protein sequence ID" value="SFF13711.1"/>
    <property type="molecule type" value="Genomic_DNA"/>
</dbReference>
<dbReference type="GO" id="GO:0016301">
    <property type="term" value="F:kinase activity"/>
    <property type="evidence" value="ECO:0007669"/>
    <property type="project" value="UniProtKB-KW"/>
</dbReference>
<accession>A0A1I2GAM0</accession>
<dbReference type="RefSeq" id="WP_203779233.1">
    <property type="nucleotide sequence ID" value="NZ_BOMT01000024.1"/>
</dbReference>
<dbReference type="Proteomes" id="UP000199645">
    <property type="component" value="Unassembled WGS sequence"/>
</dbReference>
<name>A0A1I2GAM0_9ACTN</name>
<keyword evidence="3" id="KW-1185">Reference proteome</keyword>
<gene>
    <name evidence="2" type="ORF">SAMN05421541_106316</name>
</gene>
<proteinExistence type="predicted"/>
<protein>
    <submittedName>
        <fullName evidence="2">Predicted kinase, aminoglycoside phosphotransferase (APT) family</fullName>
    </submittedName>
</protein>
<evidence type="ECO:0000313" key="3">
    <source>
        <dbReference type="Proteomes" id="UP000199645"/>
    </source>
</evidence>
<dbReference type="SUPFAM" id="SSF56112">
    <property type="entry name" value="Protein kinase-like (PK-like)"/>
    <property type="match status" value="1"/>
</dbReference>
<dbReference type="STRING" id="35752.SAMN05421541_106316"/>
<feature type="domain" description="Aminoglycoside phosphotransferase" evidence="1">
    <location>
        <begin position="41"/>
        <end position="239"/>
    </location>
</feature>
<evidence type="ECO:0000313" key="2">
    <source>
        <dbReference type="EMBL" id="SFF13711.1"/>
    </source>
</evidence>
<organism evidence="2 3">
    <name type="scientific">Actinoplanes philippinensis</name>
    <dbReference type="NCBI Taxonomy" id="35752"/>
    <lineage>
        <taxon>Bacteria</taxon>
        <taxon>Bacillati</taxon>
        <taxon>Actinomycetota</taxon>
        <taxon>Actinomycetes</taxon>
        <taxon>Micromonosporales</taxon>
        <taxon>Micromonosporaceae</taxon>
        <taxon>Actinoplanes</taxon>
    </lineage>
</organism>
<keyword evidence="2" id="KW-0418">Kinase</keyword>
<sequence length="285" mass="31482">MPDPLGKLAPAQRVLLDTWLPGATVIKDHSWGIVETTVLELVHDGRRLILKAGGATDHHIARELRAHREWLTPWTDRGRAPSLVHGDAEAKLLVTTYLPGELVTAPSPGVFRQAGELLALLHSRPCGADDYERRENAKCLTLLDGPHRVDPATERRLRTLLAGWPAAAEPVVPTHGDWQPRNWLVHEGVVSIIDFGRAALRPAYTDLSRLQAQDFRDDPTLEKAFFEGYGSDPRTAAGWQRGRLREAIGTVCWAFAHGEEAFEAQGHRMIAESLAENFSPDVSTG</sequence>
<dbReference type="Gene3D" id="3.90.1200.10">
    <property type="match status" value="1"/>
</dbReference>
<evidence type="ECO:0000259" key="1">
    <source>
        <dbReference type="Pfam" id="PF01636"/>
    </source>
</evidence>
<dbReference type="InterPro" id="IPR002575">
    <property type="entry name" value="Aminoglycoside_PTrfase"/>
</dbReference>
<keyword evidence="2" id="KW-0808">Transferase</keyword>